<evidence type="ECO:0000259" key="3">
    <source>
        <dbReference type="PROSITE" id="PS50157"/>
    </source>
</evidence>
<accession>A0A0H2RAK8</accession>
<keyword evidence="5" id="KW-1185">Reference proteome</keyword>
<gene>
    <name evidence="4" type="ORF">SCHPADRAFT_944102</name>
</gene>
<keyword evidence="1" id="KW-0479">Metal-binding</keyword>
<dbReference type="InParanoid" id="A0A0H2RAK8"/>
<feature type="compositionally biased region" description="Basic residues" evidence="2">
    <location>
        <begin position="406"/>
        <end position="423"/>
    </location>
</feature>
<dbReference type="PROSITE" id="PS50157">
    <property type="entry name" value="ZINC_FINGER_C2H2_2"/>
    <property type="match status" value="1"/>
</dbReference>
<feature type="domain" description="C2H2-type" evidence="3">
    <location>
        <begin position="445"/>
        <end position="473"/>
    </location>
</feature>
<organism evidence="4 5">
    <name type="scientific">Schizopora paradoxa</name>
    <dbReference type="NCBI Taxonomy" id="27342"/>
    <lineage>
        <taxon>Eukaryota</taxon>
        <taxon>Fungi</taxon>
        <taxon>Dikarya</taxon>
        <taxon>Basidiomycota</taxon>
        <taxon>Agaricomycotina</taxon>
        <taxon>Agaricomycetes</taxon>
        <taxon>Hymenochaetales</taxon>
        <taxon>Schizoporaceae</taxon>
        <taxon>Schizopora</taxon>
    </lineage>
</organism>
<feature type="region of interest" description="Disordered" evidence="2">
    <location>
        <begin position="200"/>
        <end position="285"/>
    </location>
</feature>
<proteinExistence type="predicted"/>
<evidence type="ECO:0000313" key="5">
    <source>
        <dbReference type="Proteomes" id="UP000053477"/>
    </source>
</evidence>
<evidence type="ECO:0000256" key="1">
    <source>
        <dbReference type="PROSITE-ProRule" id="PRU00042"/>
    </source>
</evidence>
<dbReference type="InterPro" id="IPR013087">
    <property type="entry name" value="Znf_C2H2_type"/>
</dbReference>
<keyword evidence="1" id="KW-0862">Zinc</keyword>
<dbReference type="GO" id="GO:0008270">
    <property type="term" value="F:zinc ion binding"/>
    <property type="evidence" value="ECO:0007669"/>
    <property type="project" value="UniProtKB-KW"/>
</dbReference>
<dbReference type="EMBL" id="KQ086074">
    <property type="protein sequence ID" value="KLO08874.1"/>
    <property type="molecule type" value="Genomic_DNA"/>
</dbReference>
<evidence type="ECO:0000256" key="2">
    <source>
        <dbReference type="SAM" id="MobiDB-lite"/>
    </source>
</evidence>
<sequence>MNSNLDCAFIEWCLSQPVEVLWNILVECERVLGSRGSTGTRVDPPVSVSLLFCGACTIISYYLYPISSLHAPQETKAEELEGSFGVLPTLPHEVAGITATPIAPLPQATAVQHQQIGHYDTAYNDNDIVFDNSVDDYTMVHDGQFDDFNDDVAEDVKDTQAAAGSSVFVPPANGGEAARDEEGFLDPNVVLPVAHRAAGSSNTSFKTHFERSSQSPTPSSSRSSSVVSSRPPSATPSFSNGNPSGRNNIRSLSPTPPLTRSGSVVSTRSQNLTTPSPVATPQVLDGHCYPHAHGNFGHTAPIVSPPWGPVAGPSVHPTYYKAQQVPGYGHFPNAPPYTPGSVSQLAARWQQGISQPVPQAHMHGQYNAQAHRVGQGNVAVQHNVYAQQTPNMLQRVQVQQTAKPRAPTKGKTKSSNPRVKRSPAHATSKTDVLGGPVVEKPKKLYACPDCGKTFDHPRTRDKHYHSVCLKERWFCPKSDCKYSMFAKQKPGTLLGICRRDSLERHVRKKHDPDWHGKFRVMYP</sequence>
<feature type="compositionally biased region" description="Low complexity" evidence="2">
    <location>
        <begin position="212"/>
        <end position="237"/>
    </location>
</feature>
<evidence type="ECO:0000313" key="4">
    <source>
        <dbReference type="EMBL" id="KLO08874.1"/>
    </source>
</evidence>
<feature type="compositionally biased region" description="Polar residues" evidence="2">
    <location>
        <begin position="238"/>
        <end position="279"/>
    </location>
</feature>
<dbReference type="AlphaFoldDB" id="A0A0H2RAK8"/>
<dbReference type="Proteomes" id="UP000053477">
    <property type="component" value="Unassembled WGS sequence"/>
</dbReference>
<feature type="region of interest" description="Disordered" evidence="2">
    <location>
        <begin position="396"/>
        <end position="435"/>
    </location>
</feature>
<dbReference type="Gene3D" id="3.30.160.60">
    <property type="entry name" value="Classic Zinc Finger"/>
    <property type="match status" value="1"/>
</dbReference>
<keyword evidence="1" id="KW-0863">Zinc-finger</keyword>
<name>A0A0H2RAK8_9AGAM</name>
<reference evidence="4 5" key="1">
    <citation type="submission" date="2015-04" db="EMBL/GenBank/DDBJ databases">
        <title>Complete genome sequence of Schizopora paradoxa KUC8140, a cosmopolitan wood degrader in East Asia.</title>
        <authorList>
            <consortium name="DOE Joint Genome Institute"/>
            <person name="Min B."/>
            <person name="Park H."/>
            <person name="Jang Y."/>
            <person name="Kim J.-J."/>
            <person name="Kim K.H."/>
            <person name="Pangilinan J."/>
            <person name="Lipzen A."/>
            <person name="Riley R."/>
            <person name="Grigoriev I.V."/>
            <person name="Spatafora J.W."/>
            <person name="Choi I.-G."/>
        </authorList>
    </citation>
    <scope>NUCLEOTIDE SEQUENCE [LARGE SCALE GENOMIC DNA]</scope>
    <source>
        <strain evidence="4 5">KUC8140</strain>
    </source>
</reference>
<protein>
    <recommendedName>
        <fullName evidence="3">C2H2-type domain-containing protein</fullName>
    </recommendedName>
</protein>